<keyword evidence="2" id="KW-1185">Reference proteome</keyword>
<dbReference type="Proteomes" id="UP001479436">
    <property type="component" value="Unassembled WGS sequence"/>
</dbReference>
<proteinExistence type="predicted"/>
<name>A0ABR2WAI2_9FUNG</name>
<gene>
    <name evidence="1" type="ORF">K7432_000845</name>
</gene>
<sequence>MMIQTLTLTIPKQVTLNILLCLLIRAFPSVFYKQLKSTARLAALFFIFRITIQIKERLWDAVVNHQSGPMIHLNLHAITSSKNYFLGPRATFFSRHKILRQINDLGELQDELFVSLNTLISQNPDEDGIEDILWSIDKQKSFDLFSE</sequence>
<protein>
    <submittedName>
        <fullName evidence="1">Uncharacterized protein</fullName>
    </submittedName>
</protein>
<accession>A0ABR2WAI2</accession>
<comment type="caution">
    <text evidence="1">The sequence shown here is derived from an EMBL/GenBank/DDBJ whole genome shotgun (WGS) entry which is preliminary data.</text>
</comment>
<reference evidence="1 2" key="1">
    <citation type="submission" date="2023-04" db="EMBL/GenBank/DDBJ databases">
        <title>Genome of Basidiobolus ranarum AG-B5.</title>
        <authorList>
            <person name="Stajich J.E."/>
            <person name="Carter-House D."/>
            <person name="Gryganskyi A."/>
        </authorList>
    </citation>
    <scope>NUCLEOTIDE SEQUENCE [LARGE SCALE GENOMIC DNA]</scope>
    <source>
        <strain evidence="1 2">AG-B5</strain>
    </source>
</reference>
<evidence type="ECO:0000313" key="1">
    <source>
        <dbReference type="EMBL" id="KAK9728699.1"/>
    </source>
</evidence>
<organism evidence="1 2">
    <name type="scientific">Basidiobolus ranarum</name>
    <dbReference type="NCBI Taxonomy" id="34480"/>
    <lineage>
        <taxon>Eukaryota</taxon>
        <taxon>Fungi</taxon>
        <taxon>Fungi incertae sedis</taxon>
        <taxon>Zoopagomycota</taxon>
        <taxon>Entomophthoromycotina</taxon>
        <taxon>Basidiobolomycetes</taxon>
        <taxon>Basidiobolales</taxon>
        <taxon>Basidiobolaceae</taxon>
        <taxon>Basidiobolus</taxon>
    </lineage>
</organism>
<evidence type="ECO:0000313" key="2">
    <source>
        <dbReference type="Proteomes" id="UP001479436"/>
    </source>
</evidence>
<dbReference type="EMBL" id="JASJQH010006892">
    <property type="protein sequence ID" value="KAK9728699.1"/>
    <property type="molecule type" value="Genomic_DNA"/>
</dbReference>